<reference evidence="1" key="1">
    <citation type="submission" date="2021-01" db="EMBL/GenBank/DDBJ databases">
        <authorList>
            <person name="Kaushik A."/>
        </authorList>
    </citation>
    <scope>NUCLEOTIDE SEQUENCE</scope>
    <source>
        <strain evidence="1">AG3-1AP</strain>
    </source>
</reference>
<accession>A0A8H3GDT7</accession>
<comment type="caution">
    <text evidence="1">The sequence shown here is derived from an EMBL/GenBank/DDBJ whole genome shotgun (WGS) entry which is preliminary data.</text>
</comment>
<dbReference type="EMBL" id="CAJMWV010001752">
    <property type="protein sequence ID" value="CAE6445218.1"/>
    <property type="molecule type" value="Genomic_DNA"/>
</dbReference>
<protein>
    <submittedName>
        <fullName evidence="1">Uncharacterized protein</fullName>
    </submittedName>
</protein>
<sequence length="136" mass="14814">MADLDSFRVPSSSSRLCGASHVYSTIRPETAFMCYEMTSRAGMGDTRRVHGGLVNLIYNHCWTRLGPAISKSPSYEQGVPIALSDPTSPPCLRPYLDLQDSLRRVTIPKVCGAEMSQNASAYLSAYVAVSVGLPRQ</sequence>
<gene>
    <name evidence="1" type="ORF">RDB_LOCUS59015</name>
</gene>
<dbReference type="AlphaFoldDB" id="A0A8H3GDT7"/>
<evidence type="ECO:0000313" key="1">
    <source>
        <dbReference type="EMBL" id="CAE6445218.1"/>
    </source>
</evidence>
<name>A0A8H3GDT7_9AGAM</name>
<evidence type="ECO:0000313" key="2">
    <source>
        <dbReference type="Proteomes" id="UP000663831"/>
    </source>
</evidence>
<organism evidence="1 2">
    <name type="scientific">Rhizoctonia solani</name>
    <dbReference type="NCBI Taxonomy" id="456999"/>
    <lineage>
        <taxon>Eukaryota</taxon>
        <taxon>Fungi</taxon>
        <taxon>Dikarya</taxon>
        <taxon>Basidiomycota</taxon>
        <taxon>Agaricomycotina</taxon>
        <taxon>Agaricomycetes</taxon>
        <taxon>Cantharellales</taxon>
        <taxon>Ceratobasidiaceae</taxon>
        <taxon>Rhizoctonia</taxon>
    </lineage>
</organism>
<dbReference type="Proteomes" id="UP000663831">
    <property type="component" value="Unassembled WGS sequence"/>
</dbReference>
<proteinExistence type="predicted"/>